<accession>A0A1I7X4C6</accession>
<evidence type="ECO:0000313" key="3">
    <source>
        <dbReference type="WBParaSite" id="Hba_12316"/>
    </source>
</evidence>
<evidence type="ECO:0000256" key="1">
    <source>
        <dbReference type="SAM" id="MobiDB-lite"/>
    </source>
</evidence>
<feature type="region of interest" description="Disordered" evidence="1">
    <location>
        <begin position="401"/>
        <end position="428"/>
    </location>
</feature>
<sequence length="439" mass="49482">MFDMRRFKHALERELHDGVPEARTLLLKTCLRVSLVKVQQIIKIDSLFTYQSFAIVTSFSRANCSTSNPYVNSRPKYRSKYYQAERKKMFVYIYIHIYILQNVKISRSQSITSDYDSNKEHFDSGSWSSTNSRCYKEGDCSNSSPVTSEAELCFVATESPRNLHLSKDSNINTQPAEISLGTSSPVLSDGLKEIICSQFISDNNRTEIFIEPEEINNIELESIKDQPVWKNSISKGTTKVKQKNPFRNEVLDRPIKSTSPLRLTASLKTLDEERIMFSMIIWFPPYFCLDIFDLGFTANLCSLSVRFTRNAARRWKSAIIGREYNSPSPSSTNSDRCCTNDRLQLVCHGIIHSQHTYPLASHVGRQTAQPLGQLPISKGPHVDYGGPMHFCSTPANTPLSNKFESSEPVPSHGANGITTESPCSYTGRGVTTRIPSILA</sequence>
<dbReference type="Proteomes" id="UP000095283">
    <property type="component" value="Unplaced"/>
</dbReference>
<dbReference type="WBParaSite" id="Hba_12316">
    <property type="protein sequence ID" value="Hba_12316"/>
    <property type="gene ID" value="Hba_12316"/>
</dbReference>
<proteinExistence type="predicted"/>
<evidence type="ECO:0000313" key="2">
    <source>
        <dbReference type="Proteomes" id="UP000095283"/>
    </source>
</evidence>
<reference evidence="3" key="1">
    <citation type="submission" date="2016-11" db="UniProtKB">
        <authorList>
            <consortium name="WormBaseParasite"/>
        </authorList>
    </citation>
    <scope>IDENTIFICATION</scope>
</reference>
<protein>
    <submittedName>
        <fullName evidence="3">F-box domain-containing protein</fullName>
    </submittedName>
</protein>
<dbReference type="AlphaFoldDB" id="A0A1I7X4C6"/>
<keyword evidence="2" id="KW-1185">Reference proteome</keyword>
<organism evidence="2 3">
    <name type="scientific">Heterorhabditis bacteriophora</name>
    <name type="common">Entomopathogenic nematode worm</name>
    <dbReference type="NCBI Taxonomy" id="37862"/>
    <lineage>
        <taxon>Eukaryota</taxon>
        <taxon>Metazoa</taxon>
        <taxon>Ecdysozoa</taxon>
        <taxon>Nematoda</taxon>
        <taxon>Chromadorea</taxon>
        <taxon>Rhabditida</taxon>
        <taxon>Rhabditina</taxon>
        <taxon>Rhabditomorpha</taxon>
        <taxon>Strongyloidea</taxon>
        <taxon>Heterorhabditidae</taxon>
        <taxon>Heterorhabditis</taxon>
    </lineage>
</organism>
<name>A0A1I7X4C6_HETBA</name>